<dbReference type="OrthoDB" id="5638091at2"/>
<dbReference type="Proteomes" id="UP000201728">
    <property type="component" value="Chromosome"/>
</dbReference>
<dbReference type="RefSeq" id="WP_094091054.1">
    <property type="nucleotide sequence ID" value="NZ_CP016397.1"/>
</dbReference>
<evidence type="ECO:0000313" key="3">
    <source>
        <dbReference type="Proteomes" id="UP000201728"/>
    </source>
</evidence>
<proteinExistence type="predicted"/>
<dbReference type="KEGG" id="lcd:clem_07550"/>
<feature type="domain" description="Cupin type-2" evidence="1">
    <location>
        <begin position="53"/>
        <end position="87"/>
    </location>
</feature>
<dbReference type="Gene3D" id="2.60.120.10">
    <property type="entry name" value="Jelly Rolls"/>
    <property type="match status" value="1"/>
</dbReference>
<name>A0A222P2J7_9GAMM</name>
<dbReference type="Pfam" id="PF07883">
    <property type="entry name" value="Cupin_2"/>
    <property type="match status" value="1"/>
</dbReference>
<dbReference type="AlphaFoldDB" id="A0A222P2J7"/>
<gene>
    <name evidence="2" type="ORF">clem_07550</name>
</gene>
<protein>
    <submittedName>
        <fullName evidence="2">Cupin domain protein</fullName>
    </submittedName>
</protein>
<evidence type="ECO:0000259" key="1">
    <source>
        <dbReference type="Pfam" id="PF07883"/>
    </source>
</evidence>
<dbReference type="InterPro" id="IPR014710">
    <property type="entry name" value="RmlC-like_jellyroll"/>
</dbReference>
<dbReference type="EMBL" id="CP016397">
    <property type="protein sequence ID" value="ASQ46063.1"/>
    <property type="molecule type" value="Genomic_DNA"/>
</dbReference>
<evidence type="ECO:0000313" key="2">
    <source>
        <dbReference type="EMBL" id="ASQ46063.1"/>
    </source>
</evidence>
<accession>A0A222P2J7</accession>
<dbReference type="SUPFAM" id="SSF51182">
    <property type="entry name" value="RmlC-like cupins"/>
    <property type="match status" value="1"/>
</dbReference>
<dbReference type="InterPro" id="IPR011051">
    <property type="entry name" value="RmlC_Cupin_sf"/>
</dbReference>
<reference evidence="3" key="1">
    <citation type="submission" date="2016-07" db="EMBL/GenBank/DDBJ databases">
        <authorList>
            <person name="Florea S."/>
            <person name="Webb J.S."/>
            <person name="Jaromczyk J."/>
            <person name="Schardl C.L."/>
        </authorList>
    </citation>
    <scope>NUCLEOTIDE SEQUENCE [LARGE SCALE GENOMIC DNA]</scope>
    <source>
        <strain evidence="3">CDC-D5610</strain>
    </source>
</reference>
<organism evidence="2 3">
    <name type="scientific">Legionella clemsonensis</name>
    <dbReference type="NCBI Taxonomy" id="1867846"/>
    <lineage>
        <taxon>Bacteria</taxon>
        <taxon>Pseudomonadati</taxon>
        <taxon>Pseudomonadota</taxon>
        <taxon>Gammaproteobacteria</taxon>
        <taxon>Legionellales</taxon>
        <taxon>Legionellaceae</taxon>
        <taxon>Legionella</taxon>
    </lineage>
</organism>
<keyword evidence="3" id="KW-1185">Reference proteome</keyword>
<sequence length="113" mass="13087">MKIALKNQTIQRKNSEHCLVTEYPVNDKNIDFALVKINGRYPDTRRATNLTCQEIVYIKSGSGKVVVEDHEHRLNPGDVVLIEAGEKYFWEGEMELLISCRPAFQIEQHHYVD</sequence>
<dbReference type="InterPro" id="IPR013096">
    <property type="entry name" value="Cupin_2"/>
</dbReference>